<dbReference type="EMBL" id="CALNXK010000065">
    <property type="protein sequence ID" value="CAH3141069.1"/>
    <property type="molecule type" value="Genomic_DNA"/>
</dbReference>
<evidence type="ECO:0000313" key="2">
    <source>
        <dbReference type="Proteomes" id="UP001159405"/>
    </source>
</evidence>
<comment type="caution">
    <text evidence="1">The sequence shown here is derived from an EMBL/GenBank/DDBJ whole genome shotgun (WGS) entry which is preliminary data.</text>
</comment>
<gene>
    <name evidence="1" type="ORF">PLOB_00041556</name>
</gene>
<name>A0ABN8PEG4_9CNID</name>
<organism evidence="1 2">
    <name type="scientific">Porites lobata</name>
    <dbReference type="NCBI Taxonomy" id="104759"/>
    <lineage>
        <taxon>Eukaryota</taxon>
        <taxon>Metazoa</taxon>
        <taxon>Cnidaria</taxon>
        <taxon>Anthozoa</taxon>
        <taxon>Hexacorallia</taxon>
        <taxon>Scleractinia</taxon>
        <taxon>Fungiina</taxon>
        <taxon>Poritidae</taxon>
        <taxon>Porites</taxon>
    </lineage>
</organism>
<protein>
    <submittedName>
        <fullName evidence="1">Uncharacterized protein</fullName>
    </submittedName>
</protein>
<reference evidence="1 2" key="1">
    <citation type="submission" date="2022-05" db="EMBL/GenBank/DDBJ databases">
        <authorList>
            <consortium name="Genoscope - CEA"/>
            <person name="William W."/>
        </authorList>
    </citation>
    <scope>NUCLEOTIDE SEQUENCE [LARGE SCALE GENOMIC DNA]</scope>
</reference>
<proteinExistence type="predicted"/>
<accession>A0ABN8PEG4</accession>
<keyword evidence="2" id="KW-1185">Reference proteome</keyword>
<dbReference type="Proteomes" id="UP001159405">
    <property type="component" value="Unassembled WGS sequence"/>
</dbReference>
<sequence length="123" mass="14304">MWLTFNQLLPQFASSVRATGKKKRFSPLCMATQIYCRKHLVDHDTILQTPLHGTKSTTVLDSRFYSVNSRLWIPRQWNLDSGFRKQKFPGFRSPHAEISQSVETTIVSFSNTTYWVHVRNSNV</sequence>
<evidence type="ECO:0000313" key="1">
    <source>
        <dbReference type="EMBL" id="CAH3141069.1"/>
    </source>
</evidence>